<gene>
    <name evidence="2" type="ORF">H8S20_05700</name>
</gene>
<evidence type="ECO:0000313" key="2">
    <source>
        <dbReference type="EMBL" id="MBC5628387.1"/>
    </source>
</evidence>
<accession>A0ABR7DAM7</accession>
<dbReference type="Proteomes" id="UP000596929">
    <property type="component" value="Unassembled WGS sequence"/>
</dbReference>
<reference evidence="2 3" key="1">
    <citation type="submission" date="2020-08" db="EMBL/GenBank/DDBJ databases">
        <title>Genome public.</title>
        <authorList>
            <person name="Liu C."/>
            <person name="Sun Q."/>
        </authorList>
    </citation>
    <scope>NUCLEOTIDE SEQUENCE [LARGE SCALE GENOMIC DNA]</scope>
    <source>
        <strain evidence="2 3">NSJ-6</strain>
    </source>
</reference>
<dbReference type="EMBL" id="JACOOO010000008">
    <property type="protein sequence ID" value="MBC5628387.1"/>
    <property type="molecule type" value="Genomic_DNA"/>
</dbReference>
<keyword evidence="1" id="KW-0812">Transmembrane</keyword>
<comment type="caution">
    <text evidence="2">The sequence shown here is derived from an EMBL/GenBank/DDBJ whole genome shotgun (WGS) entry which is preliminary data.</text>
</comment>
<keyword evidence="3" id="KW-1185">Reference proteome</keyword>
<protein>
    <recommendedName>
        <fullName evidence="4">Membrane associated protein</fullName>
    </recommendedName>
</protein>
<dbReference type="RefSeq" id="WP_032118052.1">
    <property type="nucleotide sequence ID" value="NZ_JACOOO010000008.1"/>
</dbReference>
<keyword evidence="1" id="KW-1133">Transmembrane helix</keyword>
<proteinExistence type="predicted"/>
<organism evidence="2 3">
    <name type="scientific">Clostridium hominis</name>
    <dbReference type="NCBI Taxonomy" id="2763036"/>
    <lineage>
        <taxon>Bacteria</taxon>
        <taxon>Bacillati</taxon>
        <taxon>Bacillota</taxon>
        <taxon>Clostridia</taxon>
        <taxon>Eubacteriales</taxon>
        <taxon>Clostridiaceae</taxon>
        <taxon>Clostridium</taxon>
    </lineage>
</organism>
<evidence type="ECO:0000256" key="1">
    <source>
        <dbReference type="SAM" id="Phobius"/>
    </source>
</evidence>
<keyword evidence="1" id="KW-0472">Membrane</keyword>
<feature type="transmembrane region" description="Helical" evidence="1">
    <location>
        <begin position="7"/>
        <end position="25"/>
    </location>
</feature>
<sequence length="198" mass="23121">MAKKRKIILISMSISIILIIIFGVFKLMNGGFMFLTYATDNYLEIQLEEFLFKESGQDYKDKITIIGEREYDNGTLIFYKINTNDNMIVYYENVTELGKYKVFSMDRVIKSDNSIAMIDVYDNNRRKYIILSSLDKDEFTSINIVSTTTNKILEQIELEKSSEDEFKIEELDDKSIMLEYIPKANVELKLELNKKSGN</sequence>
<evidence type="ECO:0000313" key="3">
    <source>
        <dbReference type="Proteomes" id="UP000596929"/>
    </source>
</evidence>
<evidence type="ECO:0008006" key="4">
    <source>
        <dbReference type="Google" id="ProtNLM"/>
    </source>
</evidence>
<name>A0ABR7DAM7_9CLOT</name>